<evidence type="ECO:0000313" key="11">
    <source>
        <dbReference type="Proteomes" id="UP000218165"/>
    </source>
</evidence>
<keyword evidence="11" id="KW-1185">Reference proteome</keyword>
<dbReference type="Gene3D" id="3.40.50.1010">
    <property type="entry name" value="5'-nuclease"/>
    <property type="match status" value="1"/>
</dbReference>
<dbReference type="PANTHER" id="PTHR33653:SF1">
    <property type="entry name" value="RIBONUCLEASE VAPC2"/>
    <property type="match status" value="1"/>
</dbReference>
<accession>A0A291GL86</accession>
<proteinExistence type="inferred from homology"/>
<dbReference type="PANTHER" id="PTHR33653">
    <property type="entry name" value="RIBONUCLEASE VAPC2"/>
    <property type="match status" value="1"/>
</dbReference>
<dbReference type="GO" id="GO:0000287">
    <property type="term" value="F:magnesium ion binding"/>
    <property type="evidence" value="ECO:0007669"/>
    <property type="project" value="UniProtKB-UniRule"/>
</dbReference>
<dbReference type="Proteomes" id="UP000218165">
    <property type="component" value="Chromosome"/>
</dbReference>
<dbReference type="GO" id="GO:0090729">
    <property type="term" value="F:toxin activity"/>
    <property type="evidence" value="ECO:0007669"/>
    <property type="project" value="UniProtKB-KW"/>
</dbReference>
<dbReference type="GO" id="GO:0016787">
    <property type="term" value="F:hydrolase activity"/>
    <property type="evidence" value="ECO:0007669"/>
    <property type="project" value="UniProtKB-KW"/>
</dbReference>
<feature type="binding site" evidence="8">
    <location>
        <position position="109"/>
    </location>
    <ligand>
        <name>Mg(2+)</name>
        <dbReference type="ChEBI" id="CHEBI:18420"/>
    </ligand>
</feature>
<dbReference type="KEGG" id="brz:CFK38_04255"/>
<dbReference type="RefSeq" id="WP_096801961.1">
    <property type="nucleotide sequence ID" value="NZ_CP023563.1"/>
</dbReference>
<evidence type="ECO:0000259" key="9">
    <source>
        <dbReference type="Pfam" id="PF01850"/>
    </source>
</evidence>
<evidence type="ECO:0000256" key="7">
    <source>
        <dbReference type="ARBA" id="ARBA00038093"/>
    </source>
</evidence>
<name>A0A291GL86_9MICO</name>
<dbReference type="Pfam" id="PF01850">
    <property type="entry name" value="PIN"/>
    <property type="match status" value="1"/>
</dbReference>
<keyword evidence="5 8" id="KW-0378">Hydrolase</keyword>
<evidence type="ECO:0000256" key="2">
    <source>
        <dbReference type="ARBA" id="ARBA00022649"/>
    </source>
</evidence>
<keyword evidence="2 8" id="KW-1277">Toxin-antitoxin system</keyword>
<dbReference type="AlphaFoldDB" id="A0A291GL86"/>
<dbReference type="EMBL" id="CP023563">
    <property type="protein sequence ID" value="ATG50822.1"/>
    <property type="molecule type" value="Genomic_DNA"/>
</dbReference>
<keyword evidence="6 8" id="KW-0460">Magnesium</keyword>
<dbReference type="InterPro" id="IPR022907">
    <property type="entry name" value="VapC_family"/>
</dbReference>
<sequence>MTARVPSAVILDTNVLFELARPRPEPTVVTALQRISDRSYISVISLAELRLGVEFLEEGRRRSELLHHVRSVQDAYQSRTLPLAATVVENYAVNVALLRRRGISISVNDAYIAATAVTHDAVLFTRNLRDFQGYPGLEAISPWPSPHPDTPGA</sequence>
<comment type="cofactor">
    <cofactor evidence="1 8">
        <name>Mg(2+)</name>
        <dbReference type="ChEBI" id="CHEBI:18420"/>
    </cofactor>
</comment>
<evidence type="ECO:0000256" key="1">
    <source>
        <dbReference type="ARBA" id="ARBA00001946"/>
    </source>
</evidence>
<dbReference type="InterPro" id="IPR050556">
    <property type="entry name" value="Type_II_TA_system_RNase"/>
</dbReference>
<keyword evidence="4 8" id="KW-0479">Metal-binding</keyword>
<dbReference type="HAMAP" id="MF_00265">
    <property type="entry name" value="VapC_Nob1"/>
    <property type="match status" value="1"/>
</dbReference>
<dbReference type="InterPro" id="IPR002716">
    <property type="entry name" value="PIN_dom"/>
</dbReference>
<comment type="similarity">
    <text evidence="7 8">Belongs to the PINc/VapC protein family.</text>
</comment>
<evidence type="ECO:0000256" key="4">
    <source>
        <dbReference type="ARBA" id="ARBA00022723"/>
    </source>
</evidence>
<dbReference type="InterPro" id="IPR029060">
    <property type="entry name" value="PIN-like_dom_sf"/>
</dbReference>
<dbReference type="EC" id="3.1.-.-" evidence="8"/>
<evidence type="ECO:0000256" key="3">
    <source>
        <dbReference type="ARBA" id="ARBA00022722"/>
    </source>
</evidence>
<protein>
    <recommendedName>
        <fullName evidence="8">Ribonuclease VapC</fullName>
        <shortName evidence="8">RNase VapC</shortName>
        <ecNumber evidence="8">3.1.-.-</ecNumber>
    </recommendedName>
    <alternativeName>
        <fullName evidence="8">Toxin VapC</fullName>
    </alternativeName>
</protein>
<comment type="function">
    <text evidence="8">Toxic component of a toxin-antitoxin (TA) system. An RNase.</text>
</comment>
<keyword evidence="3 8" id="KW-0540">Nuclease</keyword>
<organism evidence="10 11">
    <name type="scientific">Brachybacterium vulturis</name>
    <dbReference type="NCBI Taxonomy" id="2017484"/>
    <lineage>
        <taxon>Bacteria</taxon>
        <taxon>Bacillati</taxon>
        <taxon>Actinomycetota</taxon>
        <taxon>Actinomycetes</taxon>
        <taxon>Micrococcales</taxon>
        <taxon>Dermabacteraceae</taxon>
        <taxon>Brachybacterium</taxon>
    </lineage>
</organism>
<evidence type="ECO:0000256" key="8">
    <source>
        <dbReference type="HAMAP-Rule" id="MF_00265"/>
    </source>
</evidence>
<evidence type="ECO:0000256" key="5">
    <source>
        <dbReference type="ARBA" id="ARBA00022801"/>
    </source>
</evidence>
<evidence type="ECO:0000256" key="6">
    <source>
        <dbReference type="ARBA" id="ARBA00022842"/>
    </source>
</evidence>
<dbReference type="GO" id="GO:0004540">
    <property type="term" value="F:RNA nuclease activity"/>
    <property type="evidence" value="ECO:0007669"/>
    <property type="project" value="InterPro"/>
</dbReference>
<reference evidence="11" key="1">
    <citation type="submission" date="2017-09" db="EMBL/GenBank/DDBJ databases">
        <title>Brachybacterium sp. VM2412.</title>
        <authorList>
            <person name="Tak E.J."/>
            <person name="Bae J.-W."/>
        </authorList>
    </citation>
    <scope>NUCLEOTIDE SEQUENCE [LARGE SCALE GENOMIC DNA]</scope>
    <source>
        <strain evidence="11">VM2412</strain>
    </source>
</reference>
<feature type="domain" description="PIN" evidence="9">
    <location>
        <begin position="9"/>
        <end position="131"/>
    </location>
</feature>
<dbReference type="SUPFAM" id="SSF88723">
    <property type="entry name" value="PIN domain-like"/>
    <property type="match status" value="1"/>
</dbReference>
<evidence type="ECO:0000313" key="10">
    <source>
        <dbReference type="EMBL" id="ATG50822.1"/>
    </source>
</evidence>
<keyword evidence="8" id="KW-0800">Toxin</keyword>
<gene>
    <name evidence="8" type="primary">vapC</name>
    <name evidence="10" type="ORF">CFK38_04255</name>
</gene>
<feature type="binding site" evidence="8">
    <location>
        <position position="12"/>
    </location>
    <ligand>
        <name>Mg(2+)</name>
        <dbReference type="ChEBI" id="CHEBI:18420"/>
    </ligand>
</feature>
<dbReference type="OrthoDB" id="9804823at2"/>